<evidence type="ECO:0000256" key="1">
    <source>
        <dbReference type="SAM" id="MobiDB-lite"/>
    </source>
</evidence>
<evidence type="ECO:0000313" key="3">
    <source>
        <dbReference type="EMBL" id="GAA4730411.1"/>
    </source>
</evidence>
<dbReference type="Proteomes" id="UP001500956">
    <property type="component" value="Unassembled WGS sequence"/>
</dbReference>
<sequence>MSDLEVELYGTRIGSLTGRGPALDFAADPEAVDEFGLDSLVLSVAVPLAVVPARARRARRQNYFRELLPEGQMLVRLAQDAGVPQHDVVAMLRAYGRDVAGDCRSGTRRRRVNRGRPRSNGSRRRVSVSCWLR</sequence>
<feature type="domain" description="HipA N-terminal subdomain 1" evidence="2">
    <location>
        <begin position="4"/>
        <end position="102"/>
    </location>
</feature>
<dbReference type="NCBIfam" id="TIGR03071">
    <property type="entry name" value="couple_hipA"/>
    <property type="match status" value="1"/>
</dbReference>
<protein>
    <recommendedName>
        <fullName evidence="2">HipA N-terminal subdomain 1 domain-containing protein</fullName>
    </recommendedName>
</protein>
<name>A0ABP8YJN2_9MICO</name>
<evidence type="ECO:0000259" key="2">
    <source>
        <dbReference type="Pfam" id="PF13657"/>
    </source>
</evidence>
<reference evidence="4" key="1">
    <citation type="journal article" date="2019" name="Int. J. Syst. Evol. Microbiol.">
        <title>The Global Catalogue of Microorganisms (GCM) 10K type strain sequencing project: providing services to taxonomists for standard genome sequencing and annotation.</title>
        <authorList>
            <consortium name="The Broad Institute Genomics Platform"/>
            <consortium name="The Broad Institute Genome Sequencing Center for Infectious Disease"/>
            <person name="Wu L."/>
            <person name="Ma J."/>
        </authorList>
    </citation>
    <scope>NUCLEOTIDE SEQUENCE [LARGE SCALE GENOMIC DNA]</scope>
    <source>
        <strain evidence="4">JCM 18063</strain>
    </source>
</reference>
<feature type="compositionally biased region" description="Basic residues" evidence="1">
    <location>
        <begin position="106"/>
        <end position="126"/>
    </location>
</feature>
<dbReference type="InterPro" id="IPR017508">
    <property type="entry name" value="HipA_N1"/>
</dbReference>
<organism evidence="3 4">
    <name type="scientific">Isoptericola chiayiensis</name>
    <dbReference type="NCBI Taxonomy" id="579446"/>
    <lineage>
        <taxon>Bacteria</taxon>
        <taxon>Bacillati</taxon>
        <taxon>Actinomycetota</taxon>
        <taxon>Actinomycetes</taxon>
        <taxon>Micrococcales</taxon>
        <taxon>Promicromonosporaceae</taxon>
        <taxon>Isoptericola</taxon>
    </lineage>
</organism>
<keyword evidence="4" id="KW-1185">Reference proteome</keyword>
<dbReference type="RefSeq" id="WP_246253694.1">
    <property type="nucleotide sequence ID" value="NZ_BAABID010000009.1"/>
</dbReference>
<evidence type="ECO:0000313" key="4">
    <source>
        <dbReference type="Proteomes" id="UP001500956"/>
    </source>
</evidence>
<accession>A0ABP8YJN2</accession>
<proteinExistence type="predicted"/>
<dbReference type="EMBL" id="BAABID010000009">
    <property type="protein sequence ID" value="GAA4730411.1"/>
    <property type="molecule type" value="Genomic_DNA"/>
</dbReference>
<dbReference type="Pfam" id="PF13657">
    <property type="entry name" value="Couple_hipA"/>
    <property type="match status" value="1"/>
</dbReference>
<feature type="region of interest" description="Disordered" evidence="1">
    <location>
        <begin position="103"/>
        <end position="128"/>
    </location>
</feature>
<gene>
    <name evidence="3" type="ORF">GCM10023216_22670</name>
</gene>
<comment type="caution">
    <text evidence="3">The sequence shown here is derived from an EMBL/GenBank/DDBJ whole genome shotgun (WGS) entry which is preliminary data.</text>
</comment>